<dbReference type="AlphaFoldDB" id="A0A377LMZ9"/>
<protein>
    <submittedName>
        <fullName evidence="2">Uncharacterized protein</fullName>
    </submittedName>
</protein>
<dbReference type="EMBL" id="UGJB01000002">
    <property type="protein sequence ID" value="STQ07452.1"/>
    <property type="molecule type" value="Genomic_DNA"/>
</dbReference>
<proteinExistence type="predicted"/>
<accession>A0A377LMZ9</accession>
<evidence type="ECO:0000256" key="1">
    <source>
        <dbReference type="SAM" id="MobiDB-lite"/>
    </source>
</evidence>
<feature type="region of interest" description="Disordered" evidence="1">
    <location>
        <begin position="221"/>
        <end position="253"/>
    </location>
</feature>
<feature type="region of interest" description="Disordered" evidence="1">
    <location>
        <begin position="1"/>
        <end position="113"/>
    </location>
</feature>
<reference evidence="2 3" key="1">
    <citation type="submission" date="2018-06" db="EMBL/GenBank/DDBJ databases">
        <authorList>
            <consortium name="Pathogen Informatics"/>
            <person name="Doyle S."/>
        </authorList>
    </citation>
    <scope>NUCLEOTIDE SEQUENCE [LARGE SCALE GENOMIC DNA]</scope>
    <source>
        <strain evidence="2 3">NCTC10005</strain>
    </source>
</reference>
<evidence type="ECO:0000313" key="3">
    <source>
        <dbReference type="Proteomes" id="UP000255106"/>
    </source>
</evidence>
<feature type="region of interest" description="Disordered" evidence="1">
    <location>
        <begin position="573"/>
        <end position="605"/>
    </location>
</feature>
<feature type="compositionally biased region" description="Low complexity" evidence="1">
    <location>
        <begin position="423"/>
        <end position="438"/>
    </location>
</feature>
<organism evidence="2 3">
    <name type="scientific">Enterobacter cloacae</name>
    <dbReference type="NCBI Taxonomy" id="550"/>
    <lineage>
        <taxon>Bacteria</taxon>
        <taxon>Pseudomonadati</taxon>
        <taxon>Pseudomonadota</taxon>
        <taxon>Gammaproteobacteria</taxon>
        <taxon>Enterobacterales</taxon>
        <taxon>Enterobacteriaceae</taxon>
        <taxon>Enterobacter</taxon>
        <taxon>Enterobacter cloacae complex</taxon>
    </lineage>
</organism>
<feature type="region of interest" description="Disordered" evidence="1">
    <location>
        <begin position="309"/>
        <end position="353"/>
    </location>
</feature>
<dbReference type="Proteomes" id="UP000255106">
    <property type="component" value="Unassembled WGS sequence"/>
</dbReference>
<name>A0A377LMZ9_ENTCL</name>
<feature type="compositionally biased region" description="Low complexity" evidence="1">
    <location>
        <begin position="73"/>
        <end position="88"/>
    </location>
</feature>
<evidence type="ECO:0000313" key="2">
    <source>
        <dbReference type="EMBL" id="STQ07452.1"/>
    </source>
</evidence>
<gene>
    <name evidence="2" type="ORF">NCTC10005_00079</name>
</gene>
<sequence length="734" mass="76036">MTWNEPAPLRGRRDDSCNQGASAQQCARPSPRRQPPARGGTVTRQRVTCRHNLHPAGTLAQRSGSAGHQGASAQQCARPSPRQQPPARGGNGHAPARHLPSQSAPCRNAGAALRQRRTPGGICAAVRPAITTAATSCAGRERSRASASPAVTLCTLPERWRGAPAVPDTRGHLRSSAPDHHHGGNLLRGAGLVTRQRVTCRHDLHPAGTLARRSGCAGHQGASAQQCARPSPRRQPPARAGTSRASASPAVTICTLPERWRGARLCRTPGASAQRAPASTTAATSCAGGNVTRQRVTCRHDLHPAGTLARRSGCAGHQGASAQQCARPAPRRQPPARGGNGHAPARHLPSRSAPCRNAGAALRLCRTPGGICAAVRPASHHGGNLLRGAGTVTRQRVTCRHDLHPAGTLRGAPAVPDTRGHLRSSAPARLRRTTAATSCAGGTVTRQRVTCRHDLHPAGTLARRSGCAGHQGASAQQCARPSHGDNLLRWAGTVTRQRVTCRHDLHPAGTLARRSGCAGHQGICAAVRPASTTAATSCAGGNGHAPARHLPSRSAPCRNAGAALRLCRTPGASAQQCARPSPRRQPPARGGNGHAPARHLPSRSAPCRNAGAALRLCRTPGGICAAVRPAITTAATSCAGRERSRASASPAVTICTLPERWRGAPAVPDTRGYLRSSAPGQHHGGNLLRGAGTVTRLRVTCRHDLPPAGTLARRSGCAGHQGASAQQCARLSLR</sequence>
<feature type="region of interest" description="Disordered" evidence="1">
    <location>
        <begin position="404"/>
        <end position="439"/>
    </location>
</feature>